<proteinExistence type="inferred from homology"/>
<dbReference type="InterPro" id="IPR036291">
    <property type="entry name" value="NAD(P)-bd_dom_sf"/>
</dbReference>
<feature type="region of interest" description="Disordered" evidence="3">
    <location>
        <begin position="38"/>
        <end position="62"/>
    </location>
</feature>
<dbReference type="AlphaFoldDB" id="W9XYK3"/>
<dbReference type="PANTHER" id="PTHR45348">
    <property type="entry name" value="HYPOTHETICAL OXIDOREDUCTASE (EUROFUNG)"/>
    <property type="match status" value="1"/>
</dbReference>
<dbReference type="InterPro" id="IPR047122">
    <property type="entry name" value="Trans-enoyl_RdTase-like"/>
</dbReference>
<dbReference type="InterPro" id="IPR011032">
    <property type="entry name" value="GroES-like_sf"/>
</dbReference>
<dbReference type="OrthoDB" id="10257049at2759"/>
<feature type="domain" description="Enoyl reductase (ER)" evidence="4">
    <location>
        <begin position="86"/>
        <end position="408"/>
    </location>
</feature>
<accession>W9XYK3</accession>
<feature type="compositionally biased region" description="Polar residues" evidence="3">
    <location>
        <begin position="39"/>
        <end position="58"/>
    </location>
</feature>
<evidence type="ECO:0000256" key="1">
    <source>
        <dbReference type="ARBA" id="ARBA00008072"/>
    </source>
</evidence>
<dbReference type="Gene3D" id="3.90.180.10">
    <property type="entry name" value="Medium-chain alcohol dehydrogenases, catalytic domain"/>
    <property type="match status" value="1"/>
</dbReference>
<dbReference type="InterPro" id="IPR013154">
    <property type="entry name" value="ADH-like_N"/>
</dbReference>
<dbReference type="GeneID" id="19162966"/>
<dbReference type="Gene3D" id="3.40.50.720">
    <property type="entry name" value="NAD(P)-binding Rossmann-like Domain"/>
    <property type="match status" value="1"/>
</dbReference>
<dbReference type="HOGENOM" id="CLU_026673_16_2_1"/>
<comment type="caution">
    <text evidence="5">The sequence shown here is derived from an EMBL/GenBank/DDBJ whole genome shotgun (WGS) entry which is preliminary data.</text>
</comment>
<evidence type="ECO:0000313" key="5">
    <source>
        <dbReference type="EMBL" id="EXJ82046.1"/>
    </source>
</evidence>
<protein>
    <recommendedName>
        <fullName evidence="4">Enoyl reductase (ER) domain-containing protein</fullName>
    </recommendedName>
</protein>
<dbReference type="Proteomes" id="UP000019484">
    <property type="component" value="Unassembled WGS sequence"/>
</dbReference>
<dbReference type="GO" id="GO:0016651">
    <property type="term" value="F:oxidoreductase activity, acting on NAD(P)H"/>
    <property type="evidence" value="ECO:0007669"/>
    <property type="project" value="InterPro"/>
</dbReference>
<dbReference type="InterPro" id="IPR020843">
    <property type="entry name" value="ER"/>
</dbReference>
<dbReference type="SUPFAM" id="SSF50129">
    <property type="entry name" value="GroES-like"/>
    <property type="match status" value="1"/>
</dbReference>
<dbReference type="STRING" id="1182541.W9XYK3"/>
<organism evidence="5 6">
    <name type="scientific">Capronia coronata CBS 617.96</name>
    <dbReference type="NCBI Taxonomy" id="1182541"/>
    <lineage>
        <taxon>Eukaryota</taxon>
        <taxon>Fungi</taxon>
        <taxon>Dikarya</taxon>
        <taxon>Ascomycota</taxon>
        <taxon>Pezizomycotina</taxon>
        <taxon>Eurotiomycetes</taxon>
        <taxon>Chaetothyriomycetidae</taxon>
        <taxon>Chaetothyriales</taxon>
        <taxon>Herpotrichiellaceae</taxon>
        <taxon>Capronia</taxon>
    </lineage>
</organism>
<name>W9XYK3_9EURO</name>
<dbReference type="SUPFAM" id="SSF51735">
    <property type="entry name" value="NAD(P)-binding Rossmann-fold domains"/>
    <property type="match status" value="1"/>
</dbReference>
<dbReference type="RefSeq" id="XP_007727167.1">
    <property type="nucleotide sequence ID" value="XM_007728977.1"/>
</dbReference>
<sequence length="412" mass="44975">MPSKLSQFLGSFNCFRQKPQPTLVTSIPYEVESKGLRVSSRSIHSNDQAPTSTSTESTLHAPPLQIEVQQDSKSKSNSALVVVGKGQYELRESFPFPSLDHEREVVIRTKAVGLNPIDWKSVDYGFCLPEFPWITGREMAGVVEHVGSEVTEFHVGQRVWTSTYYKDRRAGCFQHFVTVPQHTVAPIPAGLSFEEASCLGVAGLTAAMTLWRWLQVPGSPRTETHSIPSTGYILIWGGSTVTAQFAIQLAVLGGLKVIAVTSSKTKALAEALGASRVVTRDGKSGDEIVAEIRLFCGDAITRAIDLVGPETAKHCLQALSRSQKSLFAPLAMLSSKAVVPQNISVETVEMKQFVLDPSSQAYSRALNKLVEEGRIMLPHIEVLDGGLDIIQHGLERIKKGDMAGKKVIVRMH</sequence>
<dbReference type="InterPro" id="IPR013149">
    <property type="entry name" value="ADH-like_C"/>
</dbReference>
<dbReference type="eggNOG" id="KOG1198">
    <property type="taxonomic scope" value="Eukaryota"/>
</dbReference>
<dbReference type="EMBL" id="AMWN01000007">
    <property type="protein sequence ID" value="EXJ82046.1"/>
    <property type="molecule type" value="Genomic_DNA"/>
</dbReference>
<evidence type="ECO:0000313" key="6">
    <source>
        <dbReference type="Proteomes" id="UP000019484"/>
    </source>
</evidence>
<dbReference type="Pfam" id="PF08240">
    <property type="entry name" value="ADH_N"/>
    <property type="match status" value="1"/>
</dbReference>
<dbReference type="CDD" id="cd08249">
    <property type="entry name" value="enoyl_reductase_like"/>
    <property type="match status" value="1"/>
</dbReference>
<dbReference type="SMART" id="SM00829">
    <property type="entry name" value="PKS_ER"/>
    <property type="match status" value="1"/>
</dbReference>
<gene>
    <name evidence="5" type="ORF">A1O1_08115</name>
</gene>
<evidence type="ECO:0000256" key="3">
    <source>
        <dbReference type="SAM" id="MobiDB-lite"/>
    </source>
</evidence>
<reference evidence="5 6" key="1">
    <citation type="submission" date="2013-03" db="EMBL/GenBank/DDBJ databases">
        <title>The Genome Sequence of Capronia coronata CBS 617.96.</title>
        <authorList>
            <consortium name="The Broad Institute Genomics Platform"/>
            <person name="Cuomo C."/>
            <person name="de Hoog S."/>
            <person name="Gorbushina A."/>
            <person name="Walker B."/>
            <person name="Young S.K."/>
            <person name="Zeng Q."/>
            <person name="Gargeya S."/>
            <person name="Fitzgerald M."/>
            <person name="Haas B."/>
            <person name="Abouelleil A."/>
            <person name="Allen A.W."/>
            <person name="Alvarado L."/>
            <person name="Arachchi H.M."/>
            <person name="Berlin A.M."/>
            <person name="Chapman S.B."/>
            <person name="Gainer-Dewar J."/>
            <person name="Goldberg J."/>
            <person name="Griggs A."/>
            <person name="Gujja S."/>
            <person name="Hansen M."/>
            <person name="Howarth C."/>
            <person name="Imamovic A."/>
            <person name="Ireland A."/>
            <person name="Larimer J."/>
            <person name="McCowan C."/>
            <person name="Murphy C."/>
            <person name="Pearson M."/>
            <person name="Poon T.W."/>
            <person name="Priest M."/>
            <person name="Roberts A."/>
            <person name="Saif S."/>
            <person name="Shea T."/>
            <person name="Sisk P."/>
            <person name="Sykes S."/>
            <person name="Wortman J."/>
            <person name="Nusbaum C."/>
            <person name="Birren B."/>
        </authorList>
    </citation>
    <scope>NUCLEOTIDE SEQUENCE [LARGE SCALE GENOMIC DNA]</scope>
    <source>
        <strain evidence="5 6">CBS 617.96</strain>
    </source>
</reference>
<dbReference type="Pfam" id="PF00107">
    <property type="entry name" value="ADH_zinc_N"/>
    <property type="match status" value="1"/>
</dbReference>
<evidence type="ECO:0000259" key="4">
    <source>
        <dbReference type="SMART" id="SM00829"/>
    </source>
</evidence>
<evidence type="ECO:0000256" key="2">
    <source>
        <dbReference type="ARBA" id="ARBA00023002"/>
    </source>
</evidence>
<dbReference type="PANTHER" id="PTHR45348:SF2">
    <property type="entry name" value="ZINC-TYPE ALCOHOL DEHYDROGENASE-LIKE PROTEIN C2E1P3.01"/>
    <property type="match status" value="1"/>
</dbReference>
<comment type="similarity">
    <text evidence="1">Belongs to the zinc-containing alcohol dehydrogenase family.</text>
</comment>
<keyword evidence="2" id="KW-0560">Oxidoreductase</keyword>
<keyword evidence="6" id="KW-1185">Reference proteome</keyword>